<keyword evidence="1" id="KW-0812">Transmembrane</keyword>
<dbReference type="AlphaFoldDB" id="A0A0E9V3Y7"/>
<sequence length="80" mass="9282">MKHLFANNTTKHNIMMGPGHSAQQCLPFPTTKSVPNMSLNDHFHQALSLFVALFFLLCDCRFLFIRTEILLSIIFEGWLW</sequence>
<reference evidence="2" key="1">
    <citation type="submission" date="2014-11" db="EMBL/GenBank/DDBJ databases">
        <authorList>
            <person name="Amaro Gonzalez C."/>
        </authorList>
    </citation>
    <scope>NUCLEOTIDE SEQUENCE</scope>
</reference>
<name>A0A0E9V3Y7_ANGAN</name>
<protein>
    <submittedName>
        <fullName evidence="2">Uncharacterized protein</fullName>
    </submittedName>
</protein>
<dbReference type="EMBL" id="GBXM01036609">
    <property type="protein sequence ID" value="JAH71968.1"/>
    <property type="molecule type" value="Transcribed_RNA"/>
</dbReference>
<keyword evidence="1" id="KW-1133">Transmembrane helix</keyword>
<organism evidence="2">
    <name type="scientific">Anguilla anguilla</name>
    <name type="common">European freshwater eel</name>
    <name type="synonym">Muraena anguilla</name>
    <dbReference type="NCBI Taxonomy" id="7936"/>
    <lineage>
        <taxon>Eukaryota</taxon>
        <taxon>Metazoa</taxon>
        <taxon>Chordata</taxon>
        <taxon>Craniata</taxon>
        <taxon>Vertebrata</taxon>
        <taxon>Euteleostomi</taxon>
        <taxon>Actinopterygii</taxon>
        <taxon>Neopterygii</taxon>
        <taxon>Teleostei</taxon>
        <taxon>Anguilliformes</taxon>
        <taxon>Anguillidae</taxon>
        <taxon>Anguilla</taxon>
    </lineage>
</organism>
<evidence type="ECO:0000313" key="2">
    <source>
        <dbReference type="EMBL" id="JAH71968.1"/>
    </source>
</evidence>
<reference evidence="2" key="2">
    <citation type="journal article" date="2015" name="Fish Shellfish Immunol.">
        <title>Early steps in the European eel (Anguilla anguilla)-Vibrio vulnificus interaction in the gills: Role of the RtxA13 toxin.</title>
        <authorList>
            <person name="Callol A."/>
            <person name="Pajuelo D."/>
            <person name="Ebbesson L."/>
            <person name="Teles M."/>
            <person name="MacKenzie S."/>
            <person name="Amaro C."/>
        </authorList>
    </citation>
    <scope>NUCLEOTIDE SEQUENCE</scope>
</reference>
<proteinExistence type="predicted"/>
<accession>A0A0E9V3Y7</accession>
<evidence type="ECO:0000256" key="1">
    <source>
        <dbReference type="SAM" id="Phobius"/>
    </source>
</evidence>
<feature type="transmembrane region" description="Helical" evidence="1">
    <location>
        <begin position="43"/>
        <end position="64"/>
    </location>
</feature>
<keyword evidence="1" id="KW-0472">Membrane</keyword>